<dbReference type="SUPFAM" id="SSF103481">
    <property type="entry name" value="Multidrug resistance efflux transporter EmrE"/>
    <property type="match status" value="2"/>
</dbReference>
<feature type="transmembrane region" description="Helical" evidence="7">
    <location>
        <begin position="231"/>
        <end position="253"/>
    </location>
</feature>
<comment type="subcellular location">
    <subcellularLocation>
        <location evidence="1">Cell membrane</location>
        <topology evidence="1">Multi-pass membrane protein</topology>
    </subcellularLocation>
</comment>
<reference evidence="9 10" key="1">
    <citation type="journal article" date="2013" name="Genome Announc.">
        <title>Draft Genome Sequence of the Cellulolytic, Mesophilic, Anaerobic Bacterium Clostridium termitidis Strain CT1112 (DSM 5398).</title>
        <authorList>
            <person name="Lal S."/>
            <person name="Ramachandran U."/>
            <person name="Zhang X."/>
            <person name="Munir R."/>
            <person name="Sparling R."/>
            <person name="Levin D.B."/>
        </authorList>
    </citation>
    <scope>NUCLEOTIDE SEQUENCE [LARGE SCALE GENOMIC DNA]</scope>
    <source>
        <strain evidence="9 10">CT1112</strain>
    </source>
</reference>
<dbReference type="InterPro" id="IPR000620">
    <property type="entry name" value="EamA_dom"/>
</dbReference>
<feature type="transmembrane region" description="Helical" evidence="7">
    <location>
        <begin position="171"/>
        <end position="190"/>
    </location>
</feature>
<feature type="transmembrane region" description="Helical" evidence="7">
    <location>
        <begin position="122"/>
        <end position="141"/>
    </location>
</feature>
<evidence type="ECO:0000256" key="2">
    <source>
        <dbReference type="ARBA" id="ARBA00007362"/>
    </source>
</evidence>
<feature type="transmembrane region" description="Helical" evidence="7">
    <location>
        <begin position="265"/>
        <end position="283"/>
    </location>
</feature>
<evidence type="ECO:0000256" key="1">
    <source>
        <dbReference type="ARBA" id="ARBA00004651"/>
    </source>
</evidence>
<dbReference type="InterPro" id="IPR037185">
    <property type="entry name" value="EmrE-like"/>
</dbReference>
<evidence type="ECO:0000313" key="10">
    <source>
        <dbReference type="Proteomes" id="UP000014155"/>
    </source>
</evidence>
<organism evidence="9 10">
    <name type="scientific">Ruminiclostridium cellobioparum subsp. termitidis CT1112</name>
    <dbReference type="NCBI Taxonomy" id="1195236"/>
    <lineage>
        <taxon>Bacteria</taxon>
        <taxon>Bacillati</taxon>
        <taxon>Bacillota</taxon>
        <taxon>Clostridia</taxon>
        <taxon>Eubacteriales</taxon>
        <taxon>Oscillospiraceae</taxon>
        <taxon>Ruminiclostridium</taxon>
    </lineage>
</organism>
<evidence type="ECO:0000256" key="4">
    <source>
        <dbReference type="ARBA" id="ARBA00022692"/>
    </source>
</evidence>
<dbReference type="RefSeq" id="WP_004629799.1">
    <property type="nucleotide sequence ID" value="NZ_AORV01000065.1"/>
</dbReference>
<dbReference type="STRING" id="1195236.CTER_4904"/>
<evidence type="ECO:0000256" key="6">
    <source>
        <dbReference type="ARBA" id="ARBA00023136"/>
    </source>
</evidence>
<evidence type="ECO:0000256" key="7">
    <source>
        <dbReference type="SAM" id="Phobius"/>
    </source>
</evidence>
<evidence type="ECO:0000313" key="9">
    <source>
        <dbReference type="EMBL" id="EMS69556.1"/>
    </source>
</evidence>
<protein>
    <submittedName>
        <fullName evidence="9">Permeases of the drug/metabolite transporter (DMT) superfamily</fullName>
    </submittedName>
</protein>
<feature type="transmembrane region" description="Helical" evidence="7">
    <location>
        <begin position="289"/>
        <end position="306"/>
    </location>
</feature>
<feature type="transmembrane region" description="Helical" evidence="7">
    <location>
        <begin position="95"/>
        <end position="116"/>
    </location>
</feature>
<dbReference type="InterPro" id="IPR051258">
    <property type="entry name" value="Diverse_Substrate_Transporter"/>
</dbReference>
<evidence type="ECO:0000256" key="5">
    <source>
        <dbReference type="ARBA" id="ARBA00022989"/>
    </source>
</evidence>
<evidence type="ECO:0000259" key="8">
    <source>
        <dbReference type="Pfam" id="PF00892"/>
    </source>
</evidence>
<keyword evidence="4 7" id="KW-0812">Transmembrane</keyword>
<feature type="domain" description="EamA" evidence="8">
    <location>
        <begin position="26"/>
        <end position="164"/>
    </location>
</feature>
<dbReference type="EMBL" id="AORV01000065">
    <property type="protein sequence ID" value="EMS69556.1"/>
    <property type="molecule type" value="Genomic_DNA"/>
</dbReference>
<keyword evidence="10" id="KW-1185">Reference proteome</keyword>
<accession>S0FHU2</accession>
<feature type="transmembrane region" description="Helical" evidence="7">
    <location>
        <begin position="56"/>
        <end position="75"/>
    </location>
</feature>
<feature type="transmembrane region" description="Helical" evidence="7">
    <location>
        <begin position="202"/>
        <end position="225"/>
    </location>
</feature>
<dbReference type="GO" id="GO:0005886">
    <property type="term" value="C:plasma membrane"/>
    <property type="evidence" value="ECO:0007669"/>
    <property type="project" value="UniProtKB-SubCell"/>
</dbReference>
<comment type="caution">
    <text evidence="9">The sequence shown here is derived from an EMBL/GenBank/DDBJ whole genome shotgun (WGS) entry which is preliminary data.</text>
</comment>
<name>S0FHU2_RUMCE</name>
<gene>
    <name evidence="9" type="ORF">CTER_4904</name>
</gene>
<feature type="transmembrane region" description="Helical" evidence="7">
    <location>
        <begin position="148"/>
        <end position="165"/>
    </location>
</feature>
<keyword evidence="5 7" id="KW-1133">Transmembrane helix</keyword>
<dbReference type="Proteomes" id="UP000014155">
    <property type="component" value="Unassembled WGS sequence"/>
</dbReference>
<feature type="domain" description="EamA" evidence="8">
    <location>
        <begin position="175"/>
        <end position="304"/>
    </location>
</feature>
<evidence type="ECO:0000256" key="3">
    <source>
        <dbReference type="ARBA" id="ARBA00022475"/>
    </source>
</evidence>
<comment type="similarity">
    <text evidence="2">Belongs to the EamA transporter family.</text>
</comment>
<keyword evidence="6 7" id="KW-0472">Membrane</keyword>
<dbReference type="PANTHER" id="PTHR42920">
    <property type="entry name" value="OS03G0707200 PROTEIN-RELATED"/>
    <property type="match status" value="1"/>
</dbReference>
<dbReference type="PANTHER" id="PTHR42920:SF11">
    <property type="entry name" value="INNER MEMBRANE PROTEIN YTFF"/>
    <property type="match status" value="1"/>
</dbReference>
<dbReference type="Pfam" id="PF00892">
    <property type="entry name" value="EamA"/>
    <property type="match status" value="2"/>
</dbReference>
<sequence>MNDIRRLMTEDTEDTEDIEIVKNKATGIFMAILAAALFGISSPVSKLLLAEIPSTLMASLLYLGAGIGMLTINIIKRLGKNERVEARMTRKEMPYIIGMIVLDIAAPVCLMLGLTMTTSANASLLNNFEIVATSLIALLIFKEAIGKRMWIAISLITLSSMILSVEDFHSISFSTGSIFVLLACICWGFENNCTRMLSLKDPLQIVIVKGFGSGMGSMVIALVLKQYSTDILYIFMALLLGFVAYGLSIYFYIIAQRELGAARTSAYYAVAPFIGVLLSVIIFSQQITTSFIIALVIMITGAYFAGAEHHKHMHIHQETTHEHRHNHSDDHHTHIHDYKVESEHSHIHTHKRMEHIHRHTPDMHHTHSHSENHK</sequence>
<feature type="transmembrane region" description="Helical" evidence="7">
    <location>
        <begin position="25"/>
        <end position="44"/>
    </location>
</feature>
<dbReference type="eggNOG" id="COG0697">
    <property type="taxonomic scope" value="Bacteria"/>
</dbReference>
<dbReference type="AlphaFoldDB" id="S0FHU2"/>
<proteinExistence type="inferred from homology"/>
<dbReference type="PATRIC" id="fig|1195236.3.peg.5097"/>
<keyword evidence="3" id="KW-1003">Cell membrane</keyword>